<feature type="compositionally biased region" description="Basic and acidic residues" evidence="1">
    <location>
        <begin position="31"/>
        <end position="49"/>
    </location>
</feature>
<reference evidence="2" key="1">
    <citation type="submission" date="2022-03" db="EMBL/GenBank/DDBJ databases">
        <title>A functionally conserved STORR gene fusion in Papaver species that diverged 16.8 million years ago.</title>
        <authorList>
            <person name="Catania T."/>
        </authorList>
    </citation>
    <scope>NUCLEOTIDE SEQUENCE</scope>
    <source>
        <strain evidence="2">S-191538</strain>
    </source>
</reference>
<protein>
    <submittedName>
        <fullName evidence="2">Uncharacterized protein</fullName>
    </submittedName>
</protein>
<feature type="region of interest" description="Disordered" evidence="1">
    <location>
        <begin position="1"/>
        <end position="194"/>
    </location>
</feature>
<evidence type="ECO:0000313" key="3">
    <source>
        <dbReference type="Proteomes" id="UP001177140"/>
    </source>
</evidence>
<evidence type="ECO:0000256" key="1">
    <source>
        <dbReference type="SAM" id="MobiDB-lite"/>
    </source>
</evidence>
<accession>A0AA41SC07</accession>
<feature type="compositionally biased region" description="Polar residues" evidence="1">
    <location>
        <begin position="171"/>
        <end position="180"/>
    </location>
</feature>
<feature type="compositionally biased region" description="Basic and acidic residues" evidence="1">
    <location>
        <begin position="137"/>
        <end position="150"/>
    </location>
</feature>
<gene>
    <name evidence="2" type="ORF">MKW94_010912</name>
</gene>
<evidence type="ECO:0000313" key="2">
    <source>
        <dbReference type="EMBL" id="MCL7032425.1"/>
    </source>
</evidence>
<comment type="caution">
    <text evidence="2">The sequence shown here is derived from an EMBL/GenBank/DDBJ whole genome shotgun (WGS) entry which is preliminary data.</text>
</comment>
<organism evidence="2 3">
    <name type="scientific">Papaver nudicaule</name>
    <name type="common">Iceland poppy</name>
    <dbReference type="NCBI Taxonomy" id="74823"/>
    <lineage>
        <taxon>Eukaryota</taxon>
        <taxon>Viridiplantae</taxon>
        <taxon>Streptophyta</taxon>
        <taxon>Embryophyta</taxon>
        <taxon>Tracheophyta</taxon>
        <taxon>Spermatophyta</taxon>
        <taxon>Magnoliopsida</taxon>
        <taxon>Ranunculales</taxon>
        <taxon>Papaveraceae</taxon>
        <taxon>Papaveroideae</taxon>
        <taxon>Papaver</taxon>
    </lineage>
</organism>
<dbReference type="AlphaFoldDB" id="A0AA41SC07"/>
<dbReference type="EMBL" id="JAJJMA010123367">
    <property type="protein sequence ID" value="MCL7032425.1"/>
    <property type="molecule type" value="Genomic_DNA"/>
</dbReference>
<keyword evidence="3" id="KW-1185">Reference proteome</keyword>
<sequence>MERMQKLGIADLSKKLKSKPLPPLPKKSARNKNEIKNSEPTRRSSRLEKLTPVSYKYSRQNERRNHMEEEDEEDDEDEGDDGNYKTRARFNSDLCGRRSSRLQQVTRVNYTEISPKKRPETEDEAENGEVILVGEGGKPEMDTEEHEKGAEQPVSAKRYLPFDNVEHSLHSIESVNSSSDGEPLDPDVGEVTSS</sequence>
<feature type="compositionally biased region" description="Acidic residues" evidence="1">
    <location>
        <begin position="68"/>
        <end position="81"/>
    </location>
</feature>
<dbReference type="Proteomes" id="UP001177140">
    <property type="component" value="Unassembled WGS sequence"/>
</dbReference>
<feature type="compositionally biased region" description="Polar residues" evidence="1">
    <location>
        <begin position="101"/>
        <end position="112"/>
    </location>
</feature>
<name>A0AA41SC07_PAPNU</name>
<proteinExistence type="predicted"/>